<name>A0A0F9L5L0_9ZZZZ</name>
<reference evidence="2" key="1">
    <citation type="journal article" date="2015" name="Nature">
        <title>Complex archaea that bridge the gap between prokaryotes and eukaryotes.</title>
        <authorList>
            <person name="Spang A."/>
            <person name="Saw J.H."/>
            <person name="Jorgensen S.L."/>
            <person name="Zaremba-Niedzwiedzka K."/>
            <person name="Martijn J."/>
            <person name="Lind A.E."/>
            <person name="van Eijk R."/>
            <person name="Schleper C."/>
            <person name="Guy L."/>
            <person name="Ettema T.J."/>
        </authorList>
    </citation>
    <scope>NUCLEOTIDE SEQUENCE</scope>
</reference>
<dbReference type="Gene3D" id="2.40.50.140">
    <property type="entry name" value="Nucleic acid-binding proteins"/>
    <property type="match status" value="1"/>
</dbReference>
<sequence length="79" mass="8814">MRGTIRLLKNGYGFIHGADGTDYFFHRTGLEMTTWKFEDLKTATEVVFTAIQAPKGPRAIEVRVVEQGETAAPEGRRDG</sequence>
<dbReference type="GO" id="GO:0003676">
    <property type="term" value="F:nucleic acid binding"/>
    <property type="evidence" value="ECO:0007669"/>
    <property type="project" value="InterPro"/>
</dbReference>
<evidence type="ECO:0000259" key="1">
    <source>
        <dbReference type="PROSITE" id="PS51857"/>
    </source>
</evidence>
<dbReference type="SUPFAM" id="SSF50249">
    <property type="entry name" value="Nucleic acid-binding proteins"/>
    <property type="match status" value="1"/>
</dbReference>
<accession>A0A0F9L5L0</accession>
<dbReference type="SMART" id="SM00357">
    <property type="entry name" value="CSP"/>
    <property type="match status" value="1"/>
</dbReference>
<dbReference type="InterPro" id="IPR012340">
    <property type="entry name" value="NA-bd_OB-fold"/>
</dbReference>
<dbReference type="PROSITE" id="PS51857">
    <property type="entry name" value="CSD_2"/>
    <property type="match status" value="1"/>
</dbReference>
<comment type="caution">
    <text evidence="2">The sequence shown here is derived from an EMBL/GenBank/DDBJ whole genome shotgun (WGS) entry which is preliminary data.</text>
</comment>
<dbReference type="AlphaFoldDB" id="A0A0F9L5L0"/>
<proteinExistence type="predicted"/>
<dbReference type="Pfam" id="PF00313">
    <property type="entry name" value="CSD"/>
    <property type="match status" value="1"/>
</dbReference>
<evidence type="ECO:0000313" key="2">
    <source>
        <dbReference type="EMBL" id="KKM90109.1"/>
    </source>
</evidence>
<feature type="domain" description="CSD" evidence="1">
    <location>
        <begin position="1"/>
        <end position="64"/>
    </location>
</feature>
<gene>
    <name evidence="2" type="ORF">LCGC14_1241920</name>
</gene>
<organism evidence="2">
    <name type="scientific">marine sediment metagenome</name>
    <dbReference type="NCBI Taxonomy" id="412755"/>
    <lineage>
        <taxon>unclassified sequences</taxon>
        <taxon>metagenomes</taxon>
        <taxon>ecological metagenomes</taxon>
    </lineage>
</organism>
<dbReference type="EMBL" id="LAZR01006718">
    <property type="protein sequence ID" value="KKM90109.1"/>
    <property type="molecule type" value="Genomic_DNA"/>
</dbReference>
<dbReference type="InterPro" id="IPR002059">
    <property type="entry name" value="CSP_DNA-bd"/>
</dbReference>
<protein>
    <recommendedName>
        <fullName evidence="1">CSD domain-containing protein</fullName>
    </recommendedName>
</protein>
<dbReference type="InterPro" id="IPR011129">
    <property type="entry name" value="CSD"/>
</dbReference>